<dbReference type="GO" id="GO:0016491">
    <property type="term" value="F:oxidoreductase activity"/>
    <property type="evidence" value="ECO:0007669"/>
    <property type="project" value="InterPro"/>
</dbReference>
<dbReference type="InterPro" id="IPR036856">
    <property type="entry name" value="Ald_Oxase/Xan_DH_a/b_sf"/>
</dbReference>
<reference evidence="3 4" key="1">
    <citation type="submission" date="2016-01" db="EMBL/GenBank/DDBJ databases">
        <title>Annotation of Pseudomonas oryzihabitans USDA-ARS-USMARC-56511.</title>
        <authorList>
            <person name="Harhay G.P."/>
            <person name="Harhay D.M."/>
            <person name="Smith T.P.L."/>
            <person name="Bono J.L."/>
            <person name="Heaton M.P."/>
            <person name="Clawson M.L."/>
            <person name="Chitko-Mckown C.G."/>
            <person name="Capik S.F."/>
            <person name="DeDonder K.D."/>
            <person name="Apley M.D."/>
            <person name="Lubbers B.V."/>
            <person name="White B.J."/>
            <person name="Larson R.L."/>
        </authorList>
    </citation>
    <scope>NUCLEOTIDE SEQUENCE [LARGE SCALE GENOMIC DNA]</scope>
    <source>
        <strain evidence="3 4">USDA-ARS-USMARC-56511</strain>
    </source>
</reference>
<proteinExistence type="predicted"/>
<dbReference type="InterPro" id="IPR037165">
    <property type="entry name" value="AldOxase/xan_DH_Mopterin-bd_sf"/>
</dbReference>
<dbReference type="SUPFAM" id="SSF56003">
    <property type="entry name" value="Molybdenum cofactor-binding domain"/>
    <property type="match status" value="1"/>
</dbReference>
<dbReference type="SMART" id="SM01008">
    <property type="entry name" value="Ald_Xan_dh_C"/>
    <property type="match status" value="1"/>
</dbReference>
<dbReference type="OrthoDB" id="6177861at2"/>
<dbReference type="Pfam" id="PF20256">
    <property type="entry name" value="MoCoBD_2"/>
    <property type="match status" value="1"/>
</dbReference>
<gene>
    <name evidence="3" type="ORF">APT59_06650</name>
</gene>
<dbReference type="Proteomes" id="UP000064137">
    <property type="component" value="Chromosome"/>
</dbReference>
<evidence type="ECO:0000313" key="3">
    <source>
        <dbReference type="EMBL" id="ALZ83904.1"/>
    </source>
</evidence>
<dbReference type="PANTHER" id="PTHR11908">
    <property type="entry name" value="XANTHINE DEHYDROGENASE"/>
    <property type="match status" value="1"/>
</dbReference>
<dbReference type="RefSeq" id="WP_059314139.1">
    <property type="nucleotide sequence ID" value="NZ_CP013987.1"/>
</dbReference>
<dbReference type="InterPro" id="IPR016208">
    <property type="entry name" value="Ald_Oxase/xanthine_DH-like"/>
</dbReference>
<evidence type="ECO:0000256" key="1">
    <source>
        <dbReference type="ARBA" id="ARBA00053029"/>
    </source>
</evidence>
<dbReference type="PANTHER" id="PTHR11908:SF123">
    <property type="entry name" value="ALDEHYDE OXIDOREDUCTASE MOLYBDENUM-BINDING SUBUNIT PAOC"/>
    <property type="match status" value="1"/>
</dbReference>
<dbReference type="AlphaFoldDB" id="A0A0U4VL98"/>
<accession>A0A0U4VL98</accession>
<evidence type="ECO:0000313" key="4">
    <source>
        <dbReference type="Proteomes" id="UP000064137"/>
    </source>
</evidence>
<dbReference type="KEGG" id="por:APT59_06650"/>
<protein>
    <submittedName>
        <fullName evidence="3">Xanthine dehydrogenase</fullName>
    </submittedName>
</protein>
<dbReference type="Gene3D" id="3.90.1170.50">
    <property type="entry name" value="Aldehyde oxidase/xanthine dehydrogenase, a/b hammerhead"/>
    <property type="match status" value="1"/>
</dbReference>
<evidence type="ECO:0000259" key="2">
    <source>
        <dbReference type="SMART" id="SM01008"/>
    </source>
</evidence>
<dbReference type="FunFam" id="3.30.365.10:FF:000001">
    <property type="entry name" value="Xanthine dehydrogenase oxidase"/>
    <property type="match status" value="1"/>
</dbReference>
<dbReference type="EMBL" id="CP013987">
    <property type="protein sequence ID" value="ALZ83904.1"/>
    <property type="molecule type" value="Genomic_DNA"/>
</dbReference>
<dbReference type="InterPro" id="IPR000674">
    <property type="entry name" value="Ald_Oxase/Xan_DH_a/b"/>
</dbReference>
<sequence length="740" mass="79493">MEMNEPVGRNLIDENRSGLIGKPIDRVDGLLKVTGQAPYSFEFRNDRVAYGFIVGATIAKGRIARLDTSAAESAPGVLSVLTYRNAPRQAAREPDNNSRFSRPKPYLDSDQVRYFGEPVAFVVAETFEEARLAAALVEIDYATEPGAFDLAANLGQAVKPPDGDQPTDTASGDVDAAFARAPVKLDERYTTPYHIHAQMEPHASLAQWDGDRVTIYCSTQFVEQAQSCVANTLQLPKENVRIVARYIGGGFGGKLPIYADALIGAMAARAIGRPVKVTLTRQQMFQITDHRSATVQRIRLGADRDGRLLAMAHEGWSHSARGLTYYEPTGLSSRTLYAGDDRLVAHRMVELDLPESGSCRAPGEAVGMLASESAMDELAAMLDLDPIELRLRNEPSQDPEKHIPFSARKLVDCMQDGARRFGWNKRSAKPGQMRDGDWLIGMGMAAASRANMLRPSQAGVRLEADGTATVKTSMTDIGTGTYTILAQIAGESLGLPVERVKVLLGDSDDPAGAGSGGSFGAASSGSSVYVACENLRLKAAEAAGLDPASARFVGGRLIADNGSRDLAELAREHDLQAIGEIKPGQTLKDYSQQAYGAFFAEVGVHAITGEIRLRRMLGVFAAGRILNEKTAHSQMLGGMIWGVGSALHEEGVIDTRHGHFVNHDLADYHYPCHLDIPAIEAHFLPELDAKANPLKIKGVGELGICGAGASLANAVYNACGVRIRDYPLTVDKVLAGLKTA</sequence>
<feature type="domain" description="Aldehyde oxidase/xanthine dehydrogenase a/b hammerhead" evidence="2">
    <location>
        <begin position="34"/>
        <end position="145"/>
    </location>
</feature>
<comment type="cofactor">
    <cofactor evidence="1">
        <name>Mo-molybdopterin cytosine dinucleotide</name>
        <dbReference type="ChEBI" id="CHEBI:71308"/>
    </cofactor>
</comment>
<dbReference type="GO" id="GO:0005506">
    <property type="term" value="F:iron ion binding"/>
    <property type="evidence" value="ECO:0007669"/>
    <property type="project" value="InterPro"/>
</dbReference>
<dbReference type="InterPro" id="IPR046867">
    <property type="entry name" value="AldOxase/xan_DH_MoCoBD2"/>
</dbReference>
<name>A0A0U4VL98_9PSED</name>
<dbReference type="InterPro" id="IPR008274">
    <property type="entry name" value="AldOxase/xan_DH_MoCoBD1"/>
</dbReference>
<dbReference type="Gene3D" id="3.30.365.10">
    <property type="entry name" value="Aldehyde oxidase/xanthine dehydrogenase, molybdopterin binding domain"/>
    <property type="match status" value="4"/>
</dbReference>
<organism evidence="3 4">
    <name type="scientific">Pseudomonas oryzihabitans</name>
    <dbReference type="NCBI Taxonomy" id="47885"/>
    <lineage>
        <taxon>Bacteria</taxon>
        <taxon>Pseudomonadati</taxon>
        <taxon>Pseudomonadota</taxon>
        <taxon>Gammaproteobacteria</taxon>
        <taxon>Pseudomonadales</taxon>
        <taxon>Pseudomonadaceae</taxon>
        <taxon>Pseudomonas</taxon>
    </lineage>
</organism>
<dbReference type="Pfam" id="PF02738">
    <property type="entry name" value="MoCoBD_1"/>
    <property type="match status" value="1"/>
</dbReference>
<dbReference type="Pfam" id="PF01315">
    <property type="entry name" value="Ald_Xan_dh_C"/>
    <property type="match status" value="1"/>
</dbReference>
<dbReference type="SUPFAM" id="SSF54665">
    <property type="entry name" value="CO dehydrogenase molybdoprotein N-domain-like"/>
    <property type="match status" value="1"/>
</dbReference>